<sequence>MDIILIALVLVGVICAGAMPRKAREYFELVNIRTKEKRRV</sequence>
<evidence type="ECO:0000313" key="1">
    <source>
        <dbReference type="EMBL" id="XFO73975.1"/>
    </source>
</evidence>
<name>A0ABZ3J7C7_SPOA4</name>
<proteinExistence type="predicted"/>
<dbReference type="RefSeq" id="WP_281241616.1">
    <property type="nucleotide sequence ID" value="NZ_CP155571.1"/>
</dbReference>
<dbReference type="EMBL" id="CP155571">
    <property type="protein sequence ID" value="XFO73975.1"/>
    <property type="molecule type" value="Genomic_DNA"/>
</dbReference>
<dbReference type="Proteomes" id="UP000216052">
    <property type="component" value="Chromosome"/>
</dbReference>
<gene>
    <name evidence="1" type="ORF">SPACI_040830</name>
</gene>
<accession>A0ABZ3J7C7</accession>
<organism evidence="1 2">
    <name type="scientific">Sporomusa acidovorans (strain ATCC 49682 / DSM 3132 / Mol)</name>
    <dbReference type="NCBI Taxonomy" id="1123286"/>
    <lineage>
        <taxon>Bacteria</taxon>
        <taxon>Bacillati</taxon>
        <taxon>Bacillota</taxon>
        <taxon>Negativicutes</taxon>
        <taxon>Selenomonadales</taxon>
        <taxon>Sporomusaceae</taxon>
        <taxon>Sporomusa</taxon>
    </lineage>
</organism>
<protein>
    <submittedName>
        <fullName evidence="1">Uncharacterized protein</fullName>
    </submittedName>
</protein>
<keyword evidence="2" id="KW-1185">Reference proteome</keyword>
<evidence type="ECO:0000313" key="2">
    <source>
        <dbReference type="Proteomes" id="UP000216052"/>
    </source>
</evidence>
<reference evidence="1" key="1">
    <citation type="submission" date="2024-05" db="EMBL/GenBank/DDBJ databases">
        <title>Isolation and characterization of Sporomusa carbonis sp. nov., a carboxydotrophic hydrogenogen in the genus of Sporomusa isolated from a charcoal burning pile.</title>
        <authorList>
            <person name="Boeer T."/>
            <person name="Rosenbaum F."/>
            <person name="Eysell L."/>
            <person name="Mueller V."/>
            <person name="Daniel R."/>
            <person name="Poehlein A."/>
        </authorList>
    </citation>
    <scope>NUCLEOTIDE SEQUENCE [LARGE SCALE GENOMIC DNA]</scope>
    <source>
        <strain evidence="1">DSM 3132</strain>
    </source>
</reference>